<dbReference type="Proteomes" id="UP000294830">
    <property type="component" value="Unassembled WGS sequence"/>
</dbReference>
<dbReference type="PANTHER" id="PTHR30224">
    <property type="entry name" value="ELECTRON TRANSPORT PROTEIN"/>
    <property type="match status" value="1"/>
</dbReference>
<feature type="transmembrane region" description="Helical" evidence="4">
    <location>
        <begin position="253"/>
        <end position="270"/>
    </location>
</feature>
<dbReference type="Pfam" id="PF04205">
    <property type="entry name" value="FMN_bind"/>
    <property type="match status" value="1"/>
</dbReference>
<evidence type="ECO:0000259" key="5">
    <source>
        <dbReference type="SMART" id="SM00900"/>
    </source>
</evidence>
<dbReference type="PANTHER" id="PTHR30224:SF4">
    <property type="entry name" value="ELECTRON TRANSPORT PROTEIN YCCM-RELATED"/>
    <property type="match status" value="1"/>
</dbReference>
<feature type="transmembrane region" description="Helical" evidence="4">
    <location>
        <begin position="398"/>
        <end position="417"/>
    </location>
</feature>
<comment type="subcellular location">
    <subcellularLocation>
        <location evidence="1">Cell membrane</location>
    </subcellularLocation>
</comment>
<feature type="transmembrane region" description="Helical" evidence="4">
    <location>
        <begin position="189"/>
        <end position="208"/>
    </location>
</feature>
<dbReference type="GO" id="GO:0010181">
    <property type="term" value="F:FMN binding"/>
    <property type="evidence" value="ECO:0007669"/>
    <property type="project" value="InterPro"/>
</dbReference>
<dbReference type="OrthoDB" id="9806398at2"/>
<gene>
    <name evidence="6" type="ORF">CLV25_11282</name>
</gene>
<feature type="domain" description="FMN-binding" evidence="5">
    <location>
        <begin position="93"/>
        <end position="174"/>
    </location>
</feature>
<dbReference type="Pfam" id="PF12801">
    <property type="entry name" value="Fer4_5"/>
    <property type="match status" value="2"/>
</dbReference>
<dbReference type="InterPro" id="IPR007329">
    <property type="entry name" value="FMN-bd"/>
</dbReference>
<feature type="transmembrane region" description="Helical" evidence="4">
    <location>
        <begin position="338"/>
        <end position="358"/>
    </location>
</feature>
<comment type="caution">
    <text evidence="6">The sequence shown here is derived from an EMBL/GenBank/DDBJ whole genome shotgun (WGS) entry which is preliminary data.</text>
</comment>
<organism evidence="6 7">
    <name type="scientific">Acetobacteroides hydrogenigenes</name>
    <dbReference type="NCBI Taxonomy" id="979970"/>
    <lineage>
        <taxon>Bacteria</taxon>
        <taxon>Pseudomonadati</taxon>
        <taxon>Bacteroidota</taxon>
        <taxon>Bacteroidia</taxon>
        <taxon>Bacteroidales</taxon>
        <taxon>Rikenellaceae</taxon>
        <taxon>Acetobacteroides</taxon>
    </lineage>
</organism>
<evidence type="ECO:0000256" key="4">
    <source>
        <dbReference type="SAM" id="Phobius"/>
    </source>
</evidence>
<dbReference type="AlphaFoldDB" id="A0A4R2EA76"/>
<keyword evidence="4" id="KW-1133">Transmembrane helix</keyword>
<proteinExistence type="predicted"/>
<evidence type="ECO:0000313" key="6">
    <source>
        <dbReference type="EMBL" id="TCN64755.1"/>
    </source>
</evidence>
<name>A0A4R2EA76_9BACT</name>
<dbReference type="InterPro" id="IPR017896">
    <property type="entry name" value="4Fe4S_Fe-S-bd"/>
</dbReference>
<keyword evidence="3 4" id="KW-0472">Membrane</keyword>
<sequence>MKIANLRAKFPQLVVLLVIIAIVGIRTLQNGDGAKSKAESAPNEDVLSSLKGIIPEAAAIEHDGVEQWIIKNKNEEAIGKAIIAQQTTRKIIGYSGPIPMVIVLDKNDKVRGIELLENDETPEFLETVENEGFLEGWNGLVVAQAVGKNMDAVSGATYSSTAIGETVRQRLAEYAKTTAVAQKTDMKKIVTYISILVVILYALAFYCFPKQLNRYRITLLVLSVGVLGVAYGSFLSIKLIGGWFVQGISLKNQIIFVTLAVLSFLLPFVFGKNFYCTYVCPFGASQELLGRINPKKLELPKSVTTILARTRTKVMLLVLGIAIFGSTIDVTGAEPFTLFFFASASKGVVVMAVAFLLLSIAIPRAWCRFFCPTGALIDFFRKEAKDIFPKKVTFQTHLIALAVAAAAVLLFLASAIFA</sequence>
<dbReference type="InterPro" id="IPR052378">
    <property type="entry name" value="NosR_regulator"/>
</dbReference>
<accession>A0A4R2EA76</accession>
<evidence type="ECO:0000256" key="3">
    <source>
        <dbReference type="ARBA" id="ARBA00023136"/>
    </source>
</evidence>
<feature type="transmembrane region" description="Helical" evidence="4">
    <location>
        <begin position="314"/>
        <end position="332"/>
    </location>
</feature>
<reference evidence="6 7" key="1">
    <citation type="submission" date="2019-03" db="EMBL/GenBank/DDBJ databases">
        <title>Genomic Encyclopedia of Archaeal and Bacterial Type Strains, Phase II (KMG-II): from individual species to whole genera.</title>
        <authorList>
            <person name="Goeker M."/>
        </authorList>
    </citation>
    <scope>NUCLEOTIDE SEQUENCE [LARGE SCALE GENOMIC DNA]</scope>
    <source>
        <strain evidence="6 7">RL-C</strain>
    </source>
</reference>
<feature type="transmembrane region" description="Helical" evidence="4">
    <location>
        <begin position="220"/>
        <end position="241"/>
    </location>
</feature>
<dbReference type="RefSeq" id="WP_131839896.1">
    <property type="nucleotide sequence ID" value="NZ_SLWB01000012.1"/>
</dbReference>
<dbReference type="SMART" id="SM00900">
    <property type="entry name" value="FMN_bind"/>
    <property type="match status" value="1"/>
</dbReference>
<dbReference type="EMBL" id="SLWB01000012">
    <property type="protein sequence ID" value="TCN64755.1"/>
    <property type="molecule type" value="Genomic_DNA"/>
</dbReference>
<keyword evidence="7" id="KW-1185">Reference proteome</keyword>
<evidence type="ECO:0000256" key="1">
    <source>
        <dbReference type="ARBA" id="ARBA00004236"/>
    </source>
</evidence>
<evidence type="ECO:0000256" key="2">
    <source>
        <dbReference type="ARBA" id="ARBA00022475"/>
    </source>
</evidence>
<keyword evidence="2" id="KW-1003">Cell membrane</keyword>
<evidence type="ECO:0000313" key="7">
    <source>
        <dbReference type="Proteomes" id="UP000294830"/>
    </source>
</evidence>
<dbReference type="GO" id="GO:0005886">
    <property type="term" value="C:plasma membrane"/>
    <property type="evidence" value="ECO:0007669"/>
    <property type="project" value="UniProtKB-SubCell"/>
</dbReference>
<keyword evidence="4" id="KW-0812">Transmembrane</keyword>
<protein>
    <submittedName>
        <fullName evidence="6">4Fe-4S binding protein</fullName>
    </submittedName>
</protein>